<dbReference type="PANTHER" id="PTHR13847:SF281">
    <property type="entry name" value="FAD DEPENDENT OXIDOREDUCTASE DOMAIN-CONTAINING PROTEIN"/>
    <property type="match status" value="1"/>
</dbReference>
<dbReference type="EMBL" id="CP108195">
    <property type="protein sequence ID" value="WTS12789.1"/>
    <property type="molecule type" value="Genomic_DNA"/>
</dbReference>
<dbReference type="GO" id="GO:0005737">
    <property type="term" value="C:cytoplasm"/>
    <property type="evidence" value="ECO:0007669"/>
    <property type="project" value="TreeGrafter"/>
</dbReference>
<organism evidence="2">
    <name type="scientific">Streptomyces sp. NBC_00119</name>
    <dbReference type="NCBI Taxonomy" id="2975659"/>
    <lineage>
        <taxon>Bacteria</taxon>
        <taxon>Bacillati</taxon>
        <taxon>Actinomycetota</taxon>
        <taxon>Actinomycetes</taxon>
        <taxon>Kitasatosporales</taxon>
        <taxon>Streptomycetaceae</taxon>
        <taxon>Streptomyces</taxon>
    </lineage>
</organism>
<proteinExistence type="predicted"/>
<evidence type="ECO:0000313" key="2">
    <source>
        <dbReference type="EMBL" id="WTS12789.1"/>
    </source>
</evidence>
<protein>
    <submittedName>
        <fullName evidence="2">FAD-binding oxidoreductase</fullName>
    </submittedName>
</protein>
<dbReference type="Gene3D" id="3.50.50.60">
    <property type="entry name" value="FAD/NAD(P)-binding domain"/>
    <property type="match status" value="1"/>
</dbReference>
<dbReference type="Gene3D" id="3.30.9.10">
    <property type="entry name" value="D-Amino Acid Oxidase, subunit A, domain 2"/>
    <property type="match status" value="1"/>
</dbReference>
<dbReference type="AlphaFoldDB" id="A0AAU1U5T4"/>
<evidence type="ECO:0000259" key="1">
    <source>
        <dbReference type="Pfam" id="PF01266"/>
    </source>
</evidence>
<reference evidence="2" key="1">
    <citation type="submission" date="2022-10" db="EMBL/GenBank/DDBJ databases">
        <title>The complete genomes of actinobacterial strains from the NBC collection.</title>
        <authorList>
            <person name="Joergensen T.S."/>
            <person name="Alvarez Arevalo M."/>
            <person name="Sterndorff E.B."/>
            <person name="Faurdal D."/>
            <person name="Vuksanovic O."/>
            <person name="Mourched A.-S."/>
            <person name="Charusanti P."/>
            <person name="Shaw S."/>
            <person name="Blin K."/>
            <person name="Weber T."/>
        </authorList>
    </citation>
    <scope>NUCLEOTIDE SEQUENCE</scope>
    <source>
        <strain evidence="2">NBC_00119</strain>
    </source>
</reference>
<dbReference type="InterPro" id="IPR006076">
    <property type="entry name" value="FAD-dep_OxRdtase"/>
</dbReference>
<gene>
    <name evidence="2" type="ORF">OHU69_18105</name>
</gene>
<accession>A0AAU1U5T4</accession>
<dbReference type="SUPFAM" id="SSF51905">
    <property type="entry name" value="FAD/NAD(P)-binding domain"/>
    <property type="match status" value="1"/>
</dbReference>
<name>A0AAU1U5T4_9ACTN</name>
<feature type="domain" description="FAD dependent oxidoreductase" evidence="1">
    <location>
        <begin position="45"/>
        <end position="408"/>
    </location>
</feature>
<dbReference type="InterPro" id="IPR036188">
    <property type="entry name" value="FAD/NAD-bd_sf"/>
</dbReference>
<dbReference type="Pfam" id="PF01266">
    <property type="entry name" value="DAO"/>
    <property type="match status" value="1"/>
</dbReference>
<sequence>MAARAMNRGTDWIKSLADAKPLSYWLDEPGKPEARPALTGDERCDLLVVGGGYSGLWTALLAKERDPGRDVVLLEGQEVGWAASGRNGGFCAASLTHGAANGLARWPGEIGKLEELGNRNLDAIEEAVARYSIDCDFERTGELDVATEPHQVTELQEFHQELTEAGLAGGTELLDADATREQVDSPTFLGALYDRRGVAMLHPAKLAWGLKQACLDLGVRIHEHTPALELSSSGAGTAVRTPYGRVFAQHVALGTNVFPSLVKRVRSYTVPVYDYALMTEPLTDDQLASIGWKNRQGLGDSANQFHYFRLSADNRILWGGYDAIYPYGGRVRAEYDHRPETYAKLAGQFFTCFPQLEGVRFSHAWGGAIDTCSRFSAFFGTAHKGRVAYAAGYTGLGVGATRFGADVMLDLLSGERTERTELEMVRTKPLPFPPEPFAYTGIALTKWSLARADDNGGRRNLWLKAMDKAGLGFDS</sequence>
<dbReference type="PANTHER" id="PTHR13847">
    <property type="entry name" value="SARCOSINE DEHYDROGENASE-RELATED"/>
    <property type="match status" value="1"/>
</dbReference>